<proteinExistence type="predicted"/>
<reference evidence="2" key="1">
    <citation type="journal article" date="2017" name="Parasit. Vectors">
        <title>Sialotranscriptomics of Rhipicephalus zambeziensis reveals intricate expression profiles of secretory proteins and suggests tight temporal transcriptional regulation during blood-feeding.</title>
        <authorList>
            <person name="de Castro M.H."/>
            <person name="de Klerk D."/>
            <person name="Pienaar R."/>
            <person name="Rees D.J.G."/>
            <person name="Mans B.J."/>
        </authorList>
    </citation>
    <scope>NUCLEOTIDE SEQUENCE</scope>
    <source>
        <tissue evidence="2">Salivary glands</tissue>
    </source>
</reference>
<protein>
    <recommendedName>
        <fullName evidence="3">Secreted protein</fullName>
    </recommendedName>
</protein>
<feature type="signal peptide" evidence="1">
    <location>
        <begin position="1"/>
        <end position="22"/>
    </location>
</feature>
<evidence type="ECO:0008006" key="3">
    <source>
        <dbReference type="Google" id="ProtNLM"/>
    </source>
</evidence>
<dbReference type="AlphaFoldDB" id="A0A224YFI9"/>
<accession>A0A224YFI9</accession>
<name>A0A224YFI9_9ACAR</name>
<feature type="chain" id="PRO_5012962910" description="Secreted protein" evidence="1">
    <location>
        <begin position="23"/>
        <end position="110"/>
    </location>
</feature>
<evidence type="ECO:0000313" key="2">
    <source>
        <dbReference type="EMBL" id="MAA12724.1"/>
    </source>
</evidence>
<sequence length="110" mass="12186">MCDTGLALASALSMWLAALSGGVDVMTPRDAMPENTGKKRCMWFRLIEIGRARKDTKHSRPTPPLTTCLERRKLFRREPPAGGDHGSHASCGALRPGAVRGRWRPYRLVT</sequence>
<organism evidence="2">
    <name type="scientific">Rhipicephalus zambeziensis</name>
    <dbReference type="NCBI Taxonomy" id="60191"/>
    <lineage>
        <taxon>Eukaryota</taxon>
        <taxon>Metazoa</taxon>
        <taxon>Ecdysozoa</taxon>
        <taxon>Arthropoda</taxon>
        <taxon>Chelicerata</taxon>
        <taxon>Arachnida</taxon>
        <taxon>Acari</taxon>
        <taxon>Parasitiformes</taxon>
        <taxon>Ixodida</taxon>
        <taxon>Ixodoidea</taxon>
        <taxon>Ixodidae</taxon>
        <taxon>Rhipicephalinae</taxon>
        <taxon>Rhipicephalus</taxon>
        <taxon>Rhipicephalus</taxon>
    </lineage>
</organism>
<keyword evidence="1" id="KW-0732">Signal</keyword>
<dbReference type="EMBL" id="GFPF01001578">
    <property type="protein sequence ID" value="MAA12724.1"/>
    <property type="molecule type" value="Transcribed_RNA"/>
</dbReference>
<evidence type="ECO:0000256" key="1">
    <source>
        <dbReference type="SAM" id="SignalP"/>
    </source>
</evidence>